<evidence type="ECO:0000256" key="1">
    <source>
        <dbReference type="SAM" id="MobiDB-lite"/>
    </source>
</evidence>
<gene>
    <name evidence="2" type="ORF">BofuT4_P014990.1</name>
</gene>
<dbReference type="Proteomes" id="UP000008177">
    <property type="component" value="Unplaced contigs"/>
</dbReference>
<feature type="region of interest" description="Disordered" evidence="1">
    <location>
        <begin position="70"/>
        <end position="95"/>
    </location>
</feature>
<accession>G2XNB5</accession>
<organism evidence="2 3">
    <name type="scientific">Botryotinia fuckeliana (strain T4)</name>
    <name type="common">Noble rot fungus</name>
    <name type="synonym">Botrytis cinerea</name>
    <dbReference type="NCBI Taxonomy" id="999810"/>
    <lineage>
        <taxon>Eukaryota</taxon>
        <taxon>Fungi</taxon>
        <taxon>Dikarya</taxon>
        <taxon>Ascomycota</taxon>
        <taxon>Pezizomycotina</taxon>
        <taxon>Leotiomycetes</taxon>
        <taxon>Helotiales</taxon>
        <taxon>Sclerotiniaceae</taxon>
        <taxon>Botrytis</taxon>
    </lineage>
</organism>
<feature type="compositionally biased region" description="Basic residues" evidence="1">
    <location>
        <begin position="76"/>
        <end position="95"/>
    </location>
</feature>
<evidence type="ECO:0000313" key="2">
    <source>
        <dbReference type="EMBL" id="CCD42371.1"/>
    </source>
</evidence>
<dbReference type="HOGENOM" id="CLU_2037682_0_0_1"/>
<reference evidence="3" key="1">
    <citation type="journal article" date="2011" name="PLoS Genet.">
        <title>Genomic analysis of the necrotrophic fungal pathogens Sclerotinia sclerotiorum and Botrytis cinerea.</title>
        <authorList>
            <person name="Amselem J."/>
            <person name="Cuomo C.A."/>
            <person name="van Kan J.A."/>
            <person name="Viaud M."/>
            <person name="Benito E.P."/>
            <person name="Couloux A."/>
            <person name="Coutinho P.M."/>
            <person name="de Vries R.P."/>
            <person name="Dyer P.S."/>
            <person name="Fillinger S."/>
            <person name="Fournier E."/>
            <person name="Gout L."/>
            <person name="Hahn M."/>
            <person name="Kohn L."/>
            <person name="Lapalu N."/>
            <person name="Plummer K.M."/>
            <person name="Pradier J.M."/>
            <person name="Quevillon E."/>
            <person name="Sharon A."/>
            <person name="Simon A."/>
            <person name="ten Have A."/>
            <person name="Tudzynski B."/>
            <person name="Tudzynski P."/>
            <person name="Wincker P."/>
            <person name="Andrew M."/>
            <person name="Anthouard V."/>
            <person name="Beever R.E."/>
            <person name="Beffa R."/>
            <person name="Benoit I."/>
            <person name="Bouzid O."/>
            <person name="Brault B."/>
            <person name="Chen Z."/>
            <person name="Choquer M."/>
            <person name="Collemare J."/>
            <person name="Cotton P."/>
            <person name="Danchin E.G."/>
            <person name="Da Silva C."/>
            <person name="Gautier A."/>
            <person name="Giraud C."/>
            <person name="Giraud T."/>
            <person name="Gonzalez C."/>
            <person name="Grossetete S."/>
            <person name="Guldener U."/>
            <person name="Henrissat B."/>
            <person name="Howlett B.J."/>
            <person name="Kodira C."/>
            <person name="Kretschmer M."/>
            <person name="Lappartient A."/>
            <person name="Leroch M."/>
            <person name="Levis C."/>
            <person name="Mauceli E."/>
            <person name="Neuveglise C."/>
            <person name="Oeser B."/>
            <person name="Pearson M."/>
            <person name="Poulain J."/>
            <person name="Poussereau N."/>
            <person name="Quesneville H."/>
            <person name="Rascle C."/>
            <person name="Schumacher J."/>
            <person name="Segurens B."/>
            <person name="Sexton A."/>
            <person name="Silva E."/>
            <person name="Sirven C."/>
            <person name="Soanes D.M."/>
            <person name="Talbot N.J."/>
            <person name="Templeton M."/>
            <person name="Yandava C."/>
            <person name="Yarden O."/>
            <person name="Zeng Q."/>
            <person name="Rollins J.A."/>
            <person name="Lebrun M.H."/>
            <person name="Dickman M."/>
        </authorList>
    </citation>
    <scope>NUCLEOTIDE SEQUENCE [LARGE SCALE GENOMIC DNA]</scope>
    <source>
        <strain evidence="3">T4</strain>
    </source>
</reference>
<proteinExistence type="predicted"/>
<evidence type="ECO:0000313" key="3">
    <source>
        <dbReference type="Proteomes" id="UP000008177"/>
    </source>
</evidence>
<dbReference type="AlphaFoldDB" id="G2XNB5"/>
<sequence length="121" mass="14090">MIQLRGLITWAEVPDEEVHKHNTQHMHPTHGRVIFSCPDSVNPRSNAKFGHSNSTSVLIGSPVPIDSQVSTWPARMLKKRQERSKTRRNNTRSQRRAYLNWLMSNHRNVPRPKGVQWLQCF</sequence>
<name>G2XNB5_BOTF4</name>
<protein>
    <submittedName>
        <fullName evidence="2">Uncharacterized protein</fullName>
    </submittedName>
</protein>
<dbReference type="EMBL" id="FQ790245">
    <property type="protein sequence ID" value="CCD42371.1"/>
    <property type="molecule type" value="Genomic_DNA"/>
</dbReference>
<dbReference type="InParanoid" id="G2XNB5"/>